<evidence type="ECO:0000259" key="1">
    <source>
        <dbReference type="Pfam" id="PF22422"/>
    </source>
</evidence>
<feature type="domain" description="Mannosylglycerate hydrolase MGH1-like glycoside hydrolase" evidence="1">
    <location>
        <begin position="371"/>
        <end position="540"/>
    </location>
</feature>
<dbReference type="InterPro" id="IPR012341">
    <property type="entry name" value="6hp_glycosidase-like_sf"/>
</dbReference>
<dbReference type="Proteomes" id="UP000886891">
    <property type="component" value="Unassembled WGS sequence"/>
</dbReference>
<proteinExistence type="predicted"/>
<accession>A0A9D1NBD9</accession>
<dbReference type="EMBL" id="DVOH01000013">
    <property type="protein sequence ID" value="HIU99734.1"/>
    <property type="molecule type" value="Genomic_DNA"/>
</dbReference>
<reference evidence="2" key="1">
    <citation type="submission" date="2020-10" db="EMBL/GenBank/DDBJ databases">
        <authorList>
            <person name="Gilroy R."/>
        </authorList>
    </citation>
    <scope>NUCLEOTIDE SEQUENCE</scope>
    <source>
        <strain evidence="2">23406</strain>
    </source>
</reference>
<name>A0A9D1NBD9_9FIRM</name>
<dbReference type="Pfam" id="PF22422">
    <property type="entry name" value="MGH1-like_GH"/>
    <property type="match status" value="1"/>
</dbReference>
<organism evidence="2 3">
    <name type="scientific">Candidatus Stercoripulliclostridium merdipullorum</name>
    <dbReference type="NCBI Taxonomy" id="2840952"/>
    <lineage>
        <taxon>Bacteria</taxon>
        <taxon>Bacillati</taxon>
        <taxon>Bacillota</taxon>
        <taxon>Clostridia</taxon>
        <taxon>Eubacteriales</taxon>
        <taxon>Candidatus Stercoripulliclostridium</taxon>
    </lineage>
</organism>
<dbReference type="AlphaFoldDB" id="A0A9D1NBD9"/>
<evidence type="ECO:0000313" key="2">
    <source>
        <dbReference type="EMBL" id="HIU99734.1"/>
    </source>
</evidence>
<reference evidence="2" key="2">
    <citation type="journal article" date="2021" name="PeerJ">
        <title>Extensive microbial diversity within the chicken gut microbiome revealed by metagenomics and culture.</title>
        <authorList>
            <person name="Gilroy R."/>
            <person name="Ravi A."/>
            <person name="Getino M."/>
            <person name="Pursley I."/>
            <person name="Horton D.L."/>
            <person name="Alikhan N.F."/>
            <person name="Baker D."/>
            <person name="Gharbi K."/>
            <person name="Hall N."/>
            <person name="Watson M."/>
            <person name="Adriaenssens E.M."/>
            <person name="Foster-Nyarko E."/>
            <person name="Jarju S."/>
            <person name="Secka A."/>
            <person name="Antonio M."/>
            <person name="Oren A."/>
            <person name="Chaudhuri R.R."/>
            <person name="La Ragione R."/>
            <person name="Hildebrand F."/>
            <person name="Pallen M.J."/>
        </authorList>
    </citation>
    <scope>NUCLEOTIDE SEQUENCE</scope>
    <source>
        <strain evidence="2">23406</strain>
    </source>
</reference>
<dbReference type="SUPFAM" id="SSF48208">
    <property type="entry name" value="Six-hairpin glycosidases"/>
    <property type="match status" value="1"/>
</dbReference>
<dbReference type="Gene3D" id="1.50.10.10">
    <property type="match status" value="1"/>
</dbReference>
<dbReference type="InterPro" id="IPR008928">
    <property type="entry name" value="6-hairpin_glycosidase_sf"/>
</dbReference>
<dbReference type="InterPro" id="IPR054491">
    <property type="entry name" value="MGH1-like_GH"/>
</dbReference>
<protein>
    <recommendedName>
        <fullName evidence="1">Mannosylglycerate hydrolase MGH1-like glycoside hydrolase domain-containing protein</fullName>
    </recommendedName>
</protein>
<dbReference type="GO" id="GO:0005975">
    <property type="term" value="P:carbohydrate metabolic process"/>
    <property type="evidence" value="ECO:0007669"/>
    <property type="project" value="InterPro"/>
</dbReference>
<sequence>MRYINREYGFEGRPPYFKEFHEEQPNGDPIDASCYPERGFVGLGMERGKPNGALVEGPLGTVWGVDFSCQKGGRWLSSDEMAEEGLHFFAVDPTGRFRYLCHGDLTVSMARYDATAFVISVSSLRKMSVRLRVYPVAPKDAEFSVRGQTVFGRAAERAVIQGQMSLAETDVVIRNRYEVLFEKGEGRVETMTACFYGEGTLKSDEATGGCSMESTLFAENSRVLLFVGLGDRGEVPTKEELLRGVSDAELRYSAEKTAGSGPFAEEAPQIISRIASHGHYDPLRRNTEWTEEPKQNTRNPYTMAWSALIAALAGLPSADQTEAYCTEPHVGVLAAWIYFCRTRDRALLFRCYRQWKAAFLPDRTLVRRAGNAYVGENALKLLRFDLLWRAARILSDGDAAVEYRKAYADFAELFHRAFYDETTGMYRDRDEEGNPCGVAGAASFVPLVTGAINDNDVLDAVISNLADPERFWGDCPVATADRRHPGYGKNPLVGVGAAHLGGSGKGETSAYLDFLVWLGLVRAGAGDLANELALAVGRTAKAYRKKYDAVPSSLNKNAKGEQLKPKDALSGNLFGLIGMLSLLDVEYFRSDLRPAVRFGTLEQGDHRLVNVKLFGRNFSVVKDQDKTVLSVDGKHVFEGIGAPFVVRQFAACEEGAEFLLYASGALTLAVRTPVFAAAEPSSLYRFNVDGGRFRIRLQRHRVDVSAI</sequence>
<gene>
    <name evidence="2" type="ORF">IAB14_01310</name>
</gene>
<evidence type="ECO:0000313" key="3">
    <source>
        <dbReference type="Proteomes" id="UP000886891"/>
    </source>
</evidence>
<comment type="caution">
    <text evidence="2">The sequence shown here is derived from an EMBL/GenBank/DDBJ whole genome shotgun (WGS) entry which is preliminary data.</text>
</comment>